<dbReference type="InterPro" id="IPR009770">
    <property type="entry name" value="HGLS"/>
</dbReference>
<reference evidence="9 10" key="1">
    <citation type="journal article" date="2018" name="Appl. Microbiol. Biotechnol.">
        <title>Co-cultivation of the strictly anaerobic methanogen Methanosarcina barkeri with aerobic methanotrophs in an oxygen-limited membrane bioreactor.</title>
        <authorList>
            <person name="In 't Zandt M.H."/>
            <person name="van den Bosch T.J.M."/>
            <person name="Rijkers R."/>
            <person name="van Kessel M.A.H.J."/>
            <person name="Jetten M.S.M."/>
            <person name="Welte C.U."/>
        </authorList>
    </citation>
    <scope>NUCLEOTIDE SEQUENCE [LARGE SCALE GENOMIC DNA]</scope>
    <source>
        <strain evidence="9 10">DSM 17706</strain>
    </source>
</reference>
<dbReference type="Proteomes" id="UP000245137">
    <property type="component" value="Unassembled WGS sequence"/>
</dbReference>
<sequence length="465" mass="51343">MTETHVSADTIRSIFSAAMTQMYRDEVPRYLEMARIVGEIDGEALARDPALEARLRRSGAFDLIGVERHGAIRVGRPEELTGLRRLFAVMGMYPVGYYDLTPAGVPVHSTCFRPVETASIRRCPFRIFTSLLRPELIEGEDLRREAQEILARRRIFTPRCLHLIELFEANGGLGEAQAIDFVHEALHTFRWRGEATVTAGVYEAYRKAHPLVADVVCFHGPHINHLTLPTLDMDAAQAALAEHGLDPKSIVEGPPQRQFPILLRQTSFKAVAEPVRFAGRDDVRGEHRARFGEIEQRGAALTAKGRALYDRLLAETLAVAPPREDAIADYSAELKRRFADFPDDAATLRAQGLAFFRYAPGETRAKTNAGTCDVEALLRDGALVAEPITYEDFLPVSAAGIFQSNLGEGGRRELSAASNREAFEHALGTKVADAMAIYAHEEKSSLERALATLGQRSPMAENAGR</sequence>
<evidence type="ECO:0000256" key="3">
    <source>
        <dbReference type="ARBA" id="ARBA00023002"/>
    </source>
</evidence>
<evidence type="ECO:0000256" key="7">
    <source>
        <dbReference type="ARBA" id="ARBA00035034"/>
    </source>
</evidence>
<evidence type="ECO:0000313" key="9">
    <source>
        <dbReference type="EMBL" id="PWB95562.1"/>
    </source>
</evidence>
<comment type="cofactor">
    <cofactor evidence="1">
        <name>Fe(2+)</name>
        <dbReference type="ChEBI" id="CHEBI:29033"/>
    </cofactor>
</comment>
<dbReference type="OrthoDB" id="4394119at2"/>
<dbReference type="GO" id="GO:0051213">
    <property type="term" value="F:dioxygenase activity"/>
    <property type="evidence" value="ECO:0007669"/>
    <property type="project" value="UniProtKB-KW"/>
</dbReference>
<dbReference type="Gene3D" id="3.10.180.80">
    <property type="entry name" value="Uncharacterised protein PF07063, DUF1338"/>
    <property type="match status" value="1"/>
</dbReference>
<name>A0A2U1SVE3_METSR</name>
<dbReference type="SMART" id="SM01150">
    <property type="entry name" value="DUF1338"/>
    <property type="match status" value="1"/>
</dbReference>
<gene>
    <name evidence="9" type="ORF">C5689_00080</name>
</gene>
<evidence type="ECO:0000256" key="8">
    <source>
        <dbReference type="ARBA" id="ARBA00035045"/>
    </source>
</evidence>
<keyword evidence="2" id="KW-0223">Dioxygenase</keyword>
<dbReference type="EMBL" id="PUIV01000001">
    <property type="protein sequence ID" value="PWB95562.1"/>
    <property type="molecule type" value="Genomic_DNA"/>
</dbReference>
<evidence type="ECO:0000256" key="6">
    <source>
        <dbReference type="ARBA" id="ARBA00035023"/>
    </source>
</evidence>
<evidence type="ECO:0000256" key="4">
    <source>
        <dbReference type="ARBA" id="ARBA00023004"/>
    </source>
</evidence>
<proteinExistence type="inferred from homology"/>
<accession>A0A2U1SVE3</accession>
<evidence type="ECO:0000256" key="5">
    <source>
        <dbReference type="ARBA" id="ARBA00035013"/>
    </source>
</evidence>
<keyword evidence="10" id="KW-1185">Reference proteome</keyword>
<evidence type="ECO:0000313" key="10">
    <source>
        <dbReference type="Proteomes" id="UP000245137"/>
    </source>
</evidence>
<dbReference type="Pfam" id="PF07063">
    <property type="entry name" value="HGLS"/>
    <property type="match status" value="1"/>
</dbReference>
<protein>
    <recommendedName>
        <fullName evidence="7">2-oxoadipate dioxygenase/decarboxylase</fullName>
        <ecNumber evidence="6">1.13.11.93</ecNumber>
    </recommendedName>
    <alternativeName>
        <fullName evidence="8">2-hydroxyglutarate synthase</fullName>
    </alternativeName>
</protein>
<evidence type="ECO:0000256" key="2">
    <source>
        <dbReference type="ARBA" id="ARBA00022964"/>
    </source>
</evidence>
<dbReference type="InterPro" id="IPR047869">
    <property type="entry name" value="YdcJ_bac-like"/>
</dbReference>
<dbReference type="EC" id="1.13.11.93" evidence="6"/>
<comment type="caution">
    <text evidence="9">The sequence shown here is derived from an EMBL/GenBank/DDBJ whole genome shotgun (WGS) entry which is preliminary data.</text>
</comment>
<organism evidence="9 10">
    <name type="scientific">Methylosinus sporium</name>
    <dbReference type="NCBI Taxonomy" id="428"/>
    <lineage>
        <taxon>Bacteria</taxon>
        <taxon>Pseudomonadati</taxon>
        <taxon>Pseudomonadota</taxon>
        <taxon>Alphaproteobacteria</taxon>
        <taxon>Hyphomicrobiales</taxon>
        <taxon>Methylocystaceae</taxon>
        <taxon>Methylosinus</taxon>
    </lineage>
</organism>
<dbReference type="CDD" id="cd16348">
    <property type="entry name" value="VOC_YdcJ_like"/>
    <property type="match status" value="1"/>
</dbReference>
<dbReference type="RefSeq" id="WP_108915244.1">
    <property type="nucleotide sequence ID" value="NZ_BGJY01000001.1"/>
</dbReference>
<dbReference type="AlphaFoldDB" id="A0A2U1SVE3"/>
<keyword evidence="4" id="KW-0408">Iron</keyword>
<keyword evidence="3" id="KW-0560">Oxidoreductase</keyword>
<evidence type="ECO:0000256" key="1">
    <source>
        <dbReference type="ARBA" id="ARBA00001954"/>
    </source>
</evidence>
<comment type="similarity">
    <text evidence="5">Belongs to the 2-oxoadipate dioxygenase/decarboxylase family.</text>
</comment>
<dbReference type="PANTHER" id="PTHR39479:SF2">
    <property type="entry name" value="2-OXOADIPATE DIOXYGENASE_DECARBOXYLASE"/>
    <property type="match status" value="1"/>
</dbReference>
<dbReference type="PANTHER" id="PTHR39479">
    <property type="match status" value="1"/>
</dbReference>